<evidence type="ECO:0000313" key="2">
    <source>
        <dbReference type="Proteomes" id="UP001249851"/>
    </source>
</evidence>
<reference evidence="1" key="1">
    <citation type="journal article" date="2023" name="G3 (Bethesda)">
        <title>Whole genome assembly and annotation of the endangered Caribbean coral Acropora cervicornis.</title>
        <authorList>
            <person name="Selwyn J.D."/>
            <person name="Vollmer S.V."/>
        </authorList>
    </citation>
    <scope>NUCLEOTIDE SEQUENCE</scope>
    <source>
        <strain evidence="1">K2</strain>
    </source>
</reference>
<evidence type="ECO:0000313" key="1">
    <source>
        <dbReference type="EMBL" id="KAK2561072.1"/>
    </source>
</evidence>
<reference evidence="1" key="2">
    <citation type="journal article" date="2023" name="Science">
        <title>Genomic signatures of disease resistance in endangered staghorn corals.</title>
        <authorList>
            <person name="Vollmer S.V."/>
            <person name="Selwyn J.D."/>
            <person name="Despard B.A."/>
            <person name="Roesel C.L."/>
        </authorList>
    </citation>
    <scope>NUCLEOTIDE SEQUENCE</scope>
    <source>
        <strain evidence="1">K2</strain>
    </source>
</reference>
<comment type="caution">
    <text evidence="1">The sequence shown here is derived from an EMBL/GenBank/DDBJ whole genome shotgun (WGS) entry which is preliminary data.</text>
</comment>
<keyword evidence="2" id="KW-1185">Reference proteome</keyword>
<proteinExistence type="predicted"/>
<protein>
    <submittedName>
        <fullName evidence="1">Uncharacterized protein</fullName>
    </submittedName>
</protein>
<accession>A0AAD9QH12</accession>
<dbReference type="EMBL" id="JARQWQ010000034">
    <property type="protein sequence ID" value="KAK2561072.1"/>
    <property type="molecule type" value="Genomic_DNA"/>
</dbReference>
<name>A0AAD9QH12_ACRCE</name>
<dbReference type="Proteomes" id="UP001249851">
    <property type="component" value="Unassembled WGS sequence"/>
</dbReference>
<gene>
    <name evidence="1" type="ORF">P5673_016207</name>
</gene>
<sequence length="76" mass="8597">MSCNTKQRLMLDAQDRDFDLTQGSFHLPVNVSPEIIIGAMPSHPPVQDEDKHLFDFNLIFVRNPALHKASEHSIKG</sequence>
<organism evidence="1 2">
    <name type="scientific">Acropora cervicornis</name>
    <name type="common">Staghorn coral</name>
    <dbReference type="NCBI Taxonomy" id="6130"/>
    <lineage>
        <taxon>Eukaryota</taxon>
        <taxon>Metazoa</taxon>
        <taxon>Cnidaria</taxon>
        <taxon>Anthozoa</taxon>
        <taxon>Hexacorallia</taxon>
        <taxon>Scleractinia</taxon>
        <taxon>Astrocoeniina</taxon>
        <taxon>Acroporidae</taxon>
        <taxon>Acropora</taxon>
    </lineage>
</organism>
<dbReference type="AlphaFoldDB" id="A0AAD9QH12"/>